<gene>
    <name evidence="3" type="ORF">AAE02nite_05490</name>
</gene>
<reference evidence="3 4" key="1">
    <citation type="submission" date="2019-07" db="EMBL/GenBank/DDBJ databases">
        <title>Whole genome shotgun sequence of Adhaeribacter aerolatus NBRC 106133.</title>
        <authorList>
            <person name="Hosoyama A."/>
            <person name="Uohara A."/>
            <person name="Ohji S."/>
            <person name="Ichikawa N."/>
        </authorList>
    </citation>
    <scope>NUCLEOTIDE SEQUENCE [LARGE SCALE GENOMIC DNA]</scope>
    <source>
        <strain evidence="3 4">NBRC 106133</strain>
    </source>
</reference>
<evidence type="ECO:0000313" key="4">
    <source>
        <dbReference type="Proteomes" id="UP000321532"/>
    </source>
</evidence>
<protein>
    <recommendedName>
        <fullName evidence="2">UPF0102 protein AAE02nite_05490</fullName>
    </recommendedName>
</protein>
<dbReference type="HAMAP" id="MF_00048">
    <property type="entry name" value="UPF0102"/>
    <property type="match status" value="1"/>
</dbReference>
<sequence>MAKHNQTGLAGEEVAAQYLTAKGYTVLARNFRYQRAEVDLISQLDNLLVFIEVKTRSSLKHGYPEEFVSRRKIELFQLAAEEYISRINWQHDIRFDIVAITVNQGAYTCHHIEDAFH</sequence>
<proteinExistence type="inferred from homology"/>
<dbReference type="RefSeq" id="WP_146894920.1">
    <property type="nucleotide sequence ID" value="NZ_BJYS01000002.1"/>
</dbReference>
<dbReference type="NCBIfam" id="NF009150">
    <property type="entry name" value="PRK12497.1-3"/>
    <property type="match status" value="1"/>
</dbReference>
<dbReference type="Pfam" id="PF02021">
    <property type="entry name" value="UPF0102"/>
    <property type="match status" value="1"/>
</dbReference>
<dbReference type="InterPro" id="IPR003509">
    <property type="entry name" value="UPF0102_YraN-like"/>
</dbReference>
<dbReference type="OrthoDB" id="9802516at2"/>
<accession>A0A512AT46</accession>
<evidence type="ECO:0000256" key="2">
    <source>
        <dbReference type="HAMAP-Rule" id="MF_00048"/>
    </source>
</evidence>
<dbReference type="GO" id="GO:0003676">
    <property type="term" value="F:nucleic acid binding"/>
    <property type="evidence" value="ECO:0007669"/>
    <property type="project" value="InterPro"/>
</dbReference>
<name>A0A512AT46_9BACT</name>
<dbReference type="InterPro" id="IPR011335">
    <property type="entry name" value="Restrct_endonuc-II-like"/>
</dbReference>
<dbReference type="EMBL" id="BJYS01000002">
    <property type="protein sequence ID" value="GEO02885.1"/>
    <property type="molecule type" value="Genomic_DNA"/>
</dbReference>
<comment type="similarity">
    <text evidence="1 2">Belongs to the UPF0102 family.</text>
</comment>
<dbReference type="Proteomes" id="UP000321532">
    <property type="component" value="Unassembled WGS sequence"/>
</dbReference>
<comment type="caution">
    <text evidence="3">The sequence shown here is derived from an EMBL/GenBank/DDBJ whole genome shotgun (WGS) entry which is preliminary data.</text>
</comment>
<dbReference type="AlphaFoldDB" id="A0A512AT46"/>
<dbReference type="Gene3D" id="3.40.1350.10">
    <property type="match status" value="1"/>
</dbReference>
<dbReference type="CDD" id="cd20736">
    <property type="entry name" value="PoNe_Nuclease"/>
    <property type="match status" value="1"/>
</dbReference>
<evidence type="ECO:0000256" key="1">
    <source>
        <dbReference type="ARBA" id="ARBA00006738"/>
    </source>
</evidence>
<dbReference type="InterPro" id="IPR011856">
    <property type="entry name" value="tRNA_endonuc-like_dom_sf"/>
</dbReference>
<keyword evidence="4" id="KW-1185">Reference proteome</keyword>
<dbReference type="PANTHER" id="PTHR34039">
    <property type="entry name" value="UPF0102 PROTEIN YRAN"/>
    <property type="match status" value="1"/>
</dbReference>
<dbReference type="SUPFAM" id="SSF52980">
    <property type="entry name" value="Restriction endonuclease-like"/>
    <property type="match status" value="1"/>
</dbReference>
<dbReference type="PANTHER" id="PTHR34039:SF1">
    <property type="entry name" value="UPF0102 PROTEIN YRAN"/>
    <property type="match status" value="1"/>
</dbReference>
<evidence type="ECO:0000313" key="3">
    <source>
        <dbReference type="EMBL" id="GEO02885.1"/>
    </source>
</evidence>
<organism evidence="3 4">
    <name type="scientific">Adhaeribacter aerolatus</name>
    <dbReference type="NCBI Taxonomy" id="670289"/>
    <lineage>
        <taxon>Bacteria</taxon>
        <taxon>Pseudomonadati</taxon>
        <taxon>Bacteroidota</taxon>
        <taxon>Cytophagia</taxon>
        <taxon>Cytophagales</taxon>
        <taxon>Hymenobacteraceae</taxon>
        <taxon>Adhaeribacter</taxon>
    </lineage>
</organism>